<gene>
    <name evidence="7" type="ORF">DK846_06000</name>
</gene>
<feature type="domain" description="NADPH-dependent FMN reductase-like" evidence="6">
    <location>
        <begin position="22"/>
        <end position="124"/>
    </location>
</feature>
<dbReference type="OrthoDB" id="9059at2157"/>
<dbReference type="InterPro" id="IPR029039">
    <property type="entry name" value="Flavoprotein-like_sf"/>
</dbReference>
<comment type="similarity">
    <text evidence="5">Belongs to the SsuE family. Isf subfamily.</text>
</comment>
<evidence type="ECO:0000256" key="2">
    <source>
        <dbReference type="ARBA" id="ARBA00001966"/>
    </source>
</evidence>
<evidence type="ECO:0000256" key="5">
    <source>
        <dbReference type="ARBA" id="ARBA00038292"/>
    </source>
</evidence>
<keyword evidence="8" id="KW-1185">Reference proteome</keyword>
<dbReference type="AlphaFoldDB" id="A0A2V2NAE0"/>
<dbReference type="Proteomes" id="UP000245657">
    <property type="component" value="Unassembled WGS sequence"/>
</dbReference>
<comment type="cofactor">
    <cofactor evidence="1">
        <name>FMN</name>
        <dbReference type="ChEBI" id="CHEBI:58210"/>
    </cofactor>
</comment>
<proteinExistence type="inferred from homology"/>
<dbReference type="Gene3D" id="3.40.50.360">
    <property type="match status" value="1"/>
</dbReference>
<dbReference type="RefSeq" id="WP_109968033.1">
    <property type="nucleotide sequence ID" value="NZ_QGMY01000006.1"/>
</dbReference>
<reference evidence="7 8" key="1">
    <citation type="submission" date="2018-05" db="EMBL/GenBank/DDBJ databases">
        <title>Draft genome of Methanospirillum lacunae Ki8-1.</title>
        <authorList>
            <person name="Dueholm M.S."/>
            <person name="Nielsen P.H."/>
            <person name="Bakmann L.F."/>
            <person name="Otzen D.E."/>
        </authorList>
    </citation>
    <scope>NUCLEOTIDE SEQUENCE [LARGE SCALE GENOMIC DNA]</scope>
    <source>
        <strain evidence="7 8">Ki8-1</strain>
    </source>
</reference>
<keyword evidence="4" id="KW-0288">FMN</keyword>
<organism evidence="7 8">
    <name type="scientific">Methanospirillum lacunae</name>
    <dbReference type="NCBI Taxonomy" id="668570"/>
    <lineage>
        <taxon>Archaea</taxon>
        <taxon>Methanobacteriati</taxon>
        <taxon>Methanobacteriota</taxon>
        <taxon>Stenosarchaea group</taxon>
        <taxon>Methanomicrobia</taxon>
        <taxon>Methanomicrobiales</taxon>
        <taxon>Methanospirillaceae</taxon>
        <taxon>Methanospirillum</taxon>
    </lineage>
</organism>
<dbReference type="InterPro" id="IPR051796">
    <property type="entry name" value="ISF_SsuE-like"/>
</dbReference>
<evidence type="ECO:0000259" key="6">
    <source>
        <dbReference type="Pfam" id="PF03358"/>
    </source>
</evidence>
<evidence type="ECO:0000313" key="7">
    <source>
        <dbReference type="EMBL" id="PWR72521.1"/>
    </source>
</evidence>
<dbReference type="Pfam" id="PF03358">
    <property type="entry name" value="FMN_red"/>
    <property type="match status" value="1"/>
</dbReference>
<accession>A0A2V2NAE0</accession>
<comment type="cofactor">
    <cofactor evidence="2">
        <name>[4Fe-4S] cluster</name>
        <dbReference type="ChEBI" id="CHEBI:49883"/>
    </cofactor>
</comment>
<evidence type="ECO:0000256" key="1">
    <source>
        <dbReference type="ARBA" id="ARBA00001917"/>
    </source>
</evidence>
<evidence type="ECO:0000256" key="3">
    <source>
        <dbReference type="ARBA" id="ARBA00022630"/>
    </source>
</evidence>
<dbReference type="EMBL" id="QGMY01000006">
    <property type="protein sequence ID" value="PWR72521.1"/>
    <property type="molecule type" value="Genomic_DNA"/>
</dbReference>
<evidence type="ECO:0000256" key="4">
    <source>
        <dbReference type="ARBA" id="ARBA00022643"/>
    </source>
</evidence>
<protein>
    <submittedName>
        <fullName evidence="7">Flavodoxin family protein</fullName>
    </submittedName>
</protein>
<dbReference type="PANTHER" id="PTHR43278">
    <property type="entry name" value="NAD(P)H-DEPENDENT FMN-CONTAINING OXIDOREDUCTASE YWQN-RELATED"/>
    <property type="match status" value="1"/>
</dbReference>
<dbReference type="PANTHER" id="PTHR43278:SF2">
    <property type="entry name" value="IRON-SULFUR FLAVOPROTEIN"/>
    <property type="match status" value="1"/>
</dbReference>
<dbReference type="GO" id="GO:0016491">
    <property type="term" value="F:oxidoreductase activity"/>
    <property type="evidence" value="ECO:0007669"/>
    <property type="project" value="InterPro"/>
</dbReference>
<keyword evidence="3" id="KW-0285">Flavoprotein</keyword>
<sequence>MNHTDHQAPGSSRISGTMNQLKVVAINASPHKDNGNTALILGPFLEGMKEAGAEVQIFYTNNLKVNPCRGDVICFCRKSGRCIQSDDMDWLVPKARDADVLVFASPIYTDGVTGPMKMVIDRLVPLITMPIEVHEGHCRHVPRDEKVRKIVFASNCGLWEKDNFDPAIAHMKAIARNINAEFVGALIRPHGMLMNQAMELGLAVDEILSAARQAGHELAITGTIADSTLDAISRDLLPRDQYMIHVNHVCAGLCERLGNEN</sequence>
<dbReference type="InterPro" id="IPR005025">
    <property type="entry name" value="FMN_Rdtase-like_dom"/>
</dbReference>
<comment type="caution">
    <text evidence="7">The sequence shown here is derived from an EMBL/GenBank/DDBJ whole genome shotgun (WGS) entry which is preliminary data.</text>
</comment>
<evidence type="ECO:0000313" key="8">
    <source>
        <dbReference type="Proteomes" id="UP000245657"/>
    </source>
</evidence>
<dbReference type="SUPFAM" id="SSF52218">
    <property type="entry name" value="Flavoproteins"/>
    <property type="match status" value="1"/>
</dbReference>
<name>A0A2V2NAE0_9EURY</name>